<sequence>MYGKVYLFRWDVEMPAIIAKSNAMISDAGLGMAMFSLCMFQFERSSAAYYHCSGSPATNKELFLLSLLRIPAFGASVLLSDFGVLTINKDVRSKEDLLNMPIISIWNELTSKLQCETLCVKPARDGCSTGVARLCSSDDFAVYVKALKDCLLRIPPNSFSKAHGMIEMPNPPPDLLIFEPFIETDEILISSQSTNVSKHGLLWEGHSRWIEVSVGVVGNRGSMRSPTPSITVKESGDLYNS</sequence>
<dbReference type="Proteomes" id="UP001237642">
    <property type="component" value="Unassembled WGS sequence"/>
</dbReference>
<reference evidence="1" key="1">
    <citation type="submission" date="2023-02" db="EMBL/GenBank/DDBJ databases">
        <title>Genome of toxic invasive species Heracleum sosnowskyi carries increased number of genes despite the absence of recent whole-genome duplications.</title>
        <authorList>
            <person name="Schelkunov M."/>
            <person name="Shtratnikova V."/>
            <person name="Makarenko M."/>
            <person name="Klepikova A."/>
            <person name="Omelchenko D."/>
            <person name="Novikova G."/>
            <person name="Obukhova E."/>
            <person name="Bogdanov V."/>
            <person name="Penin A."/>
            <person name="Logacheva M."/>
        </authorList>
    </citation>
    <scope>NUCLEOTIDE SEQUENCE</scope>
    <source>
        <strain evidence="1">Hsosn_3</strain>
        <tissue evidence="1">Leaf</tissue>
    </source>
</reference>
<gene>
    <name evidence="1" type="ORF">POM88_030694</name>
</gene>
<proteinExistence type="predicted"/>
<keyword evidence="2" id="KW-1185">Reference proteome</keyword>
<name>A0AAD8HXF2_9APIA</name>
<organism evidence="1 2">
    <name type="scientific">Heracleum sosnowskyi</name>
    <dbReference type="NCBI Taxonomy" id="360622"/>
    <lineage>
        <taxon>Eukaryota</taxon>
        <taxon>Viridiplantae</taxon>
        <taxon>Streptophyta</taxon>
        <taxon>Embryophyta</taxon>
        <taxon>Tracheophyta</taxon>
        <taxon>Spermatophyta</taxon>
        <taxon>Magnoliopsida</taxon>
        <taxon>eudicotyledons</taxon>
        <taxon>Gunneridae</taxon>
        <taxon>Pentapetalae</taxon>
        <taxon>asterids</taxon>
        <taxon>campanulids</taxon>
        <taxon>Apiales</taxon>
        <taxon>Apiaceae</taxon>
        <taxon>Apioideae</taxon>
        <taxon>apioid superclade</taxon>
        <taxon>Tordylieae</taxon>
        <taxon>Tordyliinae</taxon>
        <taxon>Heracleum</taxon>
    </lineage>
</organism>
<dbReference type="AlphaFoldDB" id="A0AAD8HXF2"/>
<accession>A0AAD8HXF2</accession>
<evidence type="ECO:0000313" key="2">
    <source>
        <dbReference type="Proteomes" id="UP001237642"/>
    </source>
</evidence>
<evidence type="ECO:0000313" key="1">
    <source>
        <dbReference type="EMBL" id="KAK1374501.1"/>
    </source>
</evidence>
<reference evidence="1" key="2">
    <citation type="submission" date="2023-05" db="EMBL/GenBank/DDBJ databases">
        <authorList>
            <person name="Schelkunov M.I."/>
        </authorList>
    </citation>
    <scope>NUCLEOTIDE SEQUENCE</scope>
    <source>
        <strain evidence="1">Hsosn_3</strain>
        <tissue evidence="1">Leaf</tissue>
    </source>
</reference>
<protein>
    <submittedName>
        <fullName evidence="1">Uncharacterized protein</fullName>
    </submittedName>
</protein>
<dbReference type="EMBL" id="JAUIZM010000007">
    <property type="protein sequence ID" value="KAK1374501.1"/>
    <property type="molecule type" value="Genomic_DNA"/>
</dbReference>
<comment type="caution">
    <text evidence="1">The sequence shown here is derived from an EMBL/GenBank/DDBJ whole genome shotgun (WGS) entry which is preliminary data.</text>
</comment>